<keyword evidence="3" id="KW-1185">Reference proteome</keyword>
<accession>A0A3N4IDN5</accession>
<dbReference type="EMBL" id="ML119660">
    <property type="protein sequence ID" value="RPA84252.1"/>
    <property type="molecule type" value="Genomic_DNA"/>
</dbReference>
<gene>
    <name evidence="2" type="ORF">BJ508DRAFT_194504</name>
</gene>
<keyword evidence="2" id="KW-0808">Transferase</keyword>
<name>A0A3N4IDN5_ASCIM</name>
<dbReference type="OrthoDB" id="2906425at2759"/>
<evidence type="ECO:0000313" key="3">
    <source>
        <dbReference type="Proteomes" id="UP000275078"/>
    </source>
</evidence>
<dbReference type="STRING" id="1160509.A0A3N4IDN5"/>
<dbReference type="InterPro" id="IPR000719">
    <property type="entry name" value="Prot_kinase_dom"/>
</dbReference>
<evidence type="ECO:0000313" key="2">
    <source>
        <dbReference type="EMBL" id="RPA84252.1"/>
    </source>
</evidence>
<feature type="domain" description="Protein kinase" evidence="1">
    <location>
        <begin position="1"/>
        <end position="189"/>
    </location>
</feature>
<dbReference type="SUPFAM" id="SSF56112">
    <property type="entry name" value="Protein kinase-like (PK-like)"/>
    <property type="match status" value="1"/>
</dbReference>
<dbReference type="PROSITE" id="PS50011">
    <property type="entry name" value="PROTEIN_KINASE_DOM"/>
    <property type="match status" value="1"/>
</dbReference>
<protein>
    <submittedName>
        <fullName evidence="2">Kinase-like protein</fullName>
    </submittedName>
</protein>
<dbReference type="Gene3D" id="3.90.1200.10">
    <property type="match status" value="1"/>
</dbReference>
<dbReference type="GO" id="GO:0004672">
    <property type="term" value="F:protein kinase activity"/>
    <property type="evidence" value="ECO:0007669"/>
    <property type="project" value="InterPro"/>
</dbReference>
<keyword evidence="2" id="KW-0418">Kinase</keyword>
<organism evidence="2 3">
    <name type="scientific">Ascobolus immersus RN42</name>
    <dbReference type="NCBI Taxonomy" id="1160509"/>
    <lineage>
        <taxon>Eukaryota</taxon>
        <taxon>Fungi</taxon>
        <taxon>Dikarya</taxon>
        <taxon>Ascomycota</taxon>
        <taxon>Pezizomycotina</taxon>
        <taxon>Pezizomycetes</taxon>
        <taxon>Pezizales</taxon>
        <taxon>Ascobolaceae</taxon>
        <taxon>Ascobolus</taxon>
    </lineage>
</organism>
<evidence type="ECO:0000259" key="1">
    <source>
        <dbReference type="PROSITE" id="PS50011"/>
    </source>
</evidence>
<dbReference type="InterPro" id="IPR011009">
    <property type="entry name" value="Kinase-like_dom_sf"/>
</dbReference>
<dbReference type="AlphaFoldDB" id="A0A3N4IDN5"/>
<dbReference type="PANTHER" id="PTHR21310">
    <property type="entry name" value="AMINOGLYCOSIDE PHOSPHOTRANSFERASE-RELATED-RELATED"/>
    <property type="match status" value="1"/>
</dbReference>
<reference evidence="2 3" key="1">
    <citation type="journal article" date="2018" name="Nat. Ecol. Evol.">
        <title>Pezizomycetes genomes reveal the molecular basis of ectomycorrhizal truffle lifestyle.</title>
        <authorList>
            <person name="Murat C."/>
            <person name="Payen T."/>
            <person name="Noel B."/>
            <person name="Kuo A."/>
            <person name="Morin E."/>
            <person name="Chen J."/>
            <person name="Kohler A."/>
            <person name="Krizsan K."/>
            <person name="Balestrini R."/>
            <person name="Da Silva C."/>
            <person name="Montanini B."/>
            <person name="Hainaut M."/>
            <person name="Levati E."/>
            <person name="Barry K.W."/>
            <person name="Belfiori B."/>
            <person name="Cichocki N."/>
            <person name="Clum A."/>
            <person name="Dockter R.B."/>
            <person name="Fauchery L."/>
            <person name="Guy J."/>
            <person name="Iotti M."/>
            <person name="Le Tacon F."/>
            <person name="Lindquist E.A."/>
            <person name="Lipzen A."/>
            <person name="Malagnac F."/>
            <person name="Mello A."/>
            <person name="Molinier V."/>
            <person name="Miyauchi S."/>
            <person name="Poulain J."/>
            <person name="Riccioni C."/>
            <person name="Rubini A."/>
            <person name="Sitrit Y."/>
            <person name="Splivallo R."/>
            <person name="Traeger S."/>
            <person name="Wang M."/>
            <person name="Zifcakova L."/>
            <person name="Wipf D."/>
            <person name="Zambonelli A."/>
            <person name="Paolocci F."/>
            <person name="Nowrousian M."/>
            <person name="Ottonello S."/>
            <person name="Baldrian P."/>
            <person name="Spatafora J.W."/>
            <person name="Henrissat B."/>
            <person name="Nagy L.G."/>
            <person name="Aury J.M."/>
            <person name="Wincker P."/>
            <person name="Grigoriev I.V."/>
            <person name="Bonfante P."/>
            <person name="Martin F.M."/>
        </authorList>
    </citation>
    <scope>NUCLEOTIDE SEQUENCE [LARGE SCALE GENOMIC DNA]</scope>
    <source>
        <strain evidence="2 3">RN42</strain>
    </source>
</reference>
<dbReference type="InterPro" id="IPR002575">
    <property type="entry name" value="Aminoglycoside_PTrfase"/>
</dbReference>
<dbReference type="PANTHER" id="PTHR21310:SF15">
    <property type="entry name" value="AMINOGLYCOSIDE PHOSPHOTRANSFERASE DOMAIN-CONTAINING PROTEIN"/>
    <property type="match status" value="1"/>
</dbReference>
<proteinExistence type="predicted"/>
<feature type="non-terminal residue" evidence="2">
    <location>
        <position position="1"/>
    </location>
</feature>
<feature type="non-terminal residue" evidence="2">
    <location>
        <position position="189"/>
    </location>
</feature>
<sequence>EAHALRYVAAHTQIPVPKVLDAYEKDGVTYIFMERLPGEQLSKYIYSEEALPDDVLDKIVEQLRSYVSQLQALRGTYFGSIRENENEEGYTEDIHFKHHPVTVNEISRLFYGPYATRKEYNEGLIVALRNGRWMGELDEGDEELVERIHELDGDERKVFTHGDLHAGNILIDRDEGRVTGIVDFGESGW</sequence>
<dbReference type="Proteomes" id="UP000275078">
    <property type="component" value="Unassembled WGS sequence"/>
</dbReference>
<dbReference type="InterPro" id="IPR051678">
    <property type="entry name" value="AGP_Transferase"/>
</dbReference>
<dbReference type="Pfam" id="PF01636">
    <property type="entry name" value="APH"/>
    <property type="match status" value="1"/>
</dbReference>
<dbReference type="GO" id="GO:0005524">
    <property type="term" value="F:ATP binding"/>
    <property type="evidence" value="ECO:0007669"/>
    <property type="project" value="InterPro"/>
</dbReference>